<evidence type="ECO:0000256" key="4">
    <source>
        <dbReference type="ARBA" id="ARBA00022603"/>
    </source>
</evidence>
<dbReference type="FunFam" id="3.40.1280.10:FF:000032">
    <property type="entry name" value="rRNA methyltransferase 1, mitochondrial"/>
    <property type="match status" value="1"/>
</dbReference>
<dbReference type="EMBL" id="JAJJMA010047652">
    <property type="protein sequence ID" value="MCL7025661.1"/>
    <property type="molecule type" value="Genomic_DNA"/>
</dbReference>
<dbReference type="InterPro" id="IPR047261">
    <property type="entry name" value="MRM1_MeTrfase_dom"/>
</dbReference>
<evidence type="ECO:0000313" key="12">
    <source>
        <dbReference type="EMBL" id="MCL7025661.1"/>
    </source>
</evidence>
<dbReference type="SUPFAM" id="SSF55315">
    <property type="entry name" value="L30e-like"/>
    <property type="match status" value="1"/>
</dbReference>
<dbReference type="PANTHER" id="PTHR46103:SF1">
    <property type="entry name" value="RRNA METHYLTRANSFERASE 1, MITOCHONDRIAL"/>
    <property type="match status" value="1"/>
</dbReference>
<feature type="compositionally biased region" description="Basic and acidic residues" evidence="10">
    <location>
        <begin position="218"/>
        <end position="275"/>
    </location>
</feature>
<dbReference type="InterPro" id="IPR047182">
    <property type="entry name" value="MRM1"/>
</dbReference>
<comment type="similarity">
    <text evidence="2">Belongs to the class IV-like SAM-binding methyltransferase superfamily. RNA methyltransferase TrmH family.</text>
</comment>
<dbReference type="SUPFAM" id="SSF75217">
    <property type="entry name" value="alpha/beta knot"/>
    <property type="match status" value="1"/>
</dbReference>
<dbReference type="GO" id="GO:0009507">
    <property type="term" value="C:chloroplast"/>
    <property type="evidence" value="ECO:0007669"/>
    <property type="project" value="TreeGrafter"/>
</dbReference>
<feature type="domain" description="RNA 2-O ribose methyltransferase substrate binding" evidence="11">
    <location>
        <begin position="299"/>
        <end position="385"/>
    </location>
</feature>
<dbReference type="InterPro" id="IPR029028">
    <property type="entry name" value="Alpha/beta_knot_MTases"/>
</dbReference>
<keyword evidence="3" id="KW-0698">rRNA processing</keyword>
<protein>
    <recommendedName>
        <fullName evidence="9">rRNA methyltransferase 1, mitochondrial</fullName>
    </recommendedName>
</protein>
<evidence type="ECO:0000256" key="9">
    <source>
        <dbReference type="ARBA" id="ARBA00034881"/>
    </source>
</evidence>
<keyword evidence="8" id="KW-0496">Mitochondrion</keyword>
<evidence type="ECO:0000256" key="3">
    <source>
        <dbReference type="ARBA" id="ARBA00022552"/>
    </source>
</evidence>
<evidence type="ECO:0000256" key="7">
    <source>
        <dbReference type="ARBA" id="ARBA00022946"/>
    </source>
</evidence>
<keyword evidence="13" id="KW-1185">Reference proteome</keyword>
<evidence type="ECO:0000256" key="6">
    <source>
        <dbReference type="ARBA" id="ARBA00022691"/>
    </source>
</evidence>
<dbReference type="Pfam" id="PF00588">
    <property type="entry name" value="SpoU_methylase"/>
    <property type="match status" value="1"/>
</dbReference>
<keyword evidence="5" id="KW-0808">Transferase</keyword>
<dbReference type="PANTHER" id="PTHR46103">
    <property type="entry name" value="RRNA METHYLTRANSFERASE 1, MITOCHONDRIAL"/>
    <property type="match status" value="1"/>
</dbReference>
<comment type="subcellular location">
    <subcellularLocation>
        <location evidence="1">Mitochondrion</location>
    </subcellularLocation>
</comment>
<dbReference type="GO" id="GO:0016435">
    <property type="term" value="F:rRNA (guanine) methyltransferase activity"/>
    <property type="evidence" value="ECO:0007669"/>
    <property type="project" value="TreeGrafter"/>
</dbReference>
<name>A0AA41RY81_PAPNU</name>
<dbReference type="Pfam" id="PF08032">
    <property type="entry name" value="SpoU_sub_bind"/>
    <property type="match status" value="1"/>
</dbReference>
<dbReference type="SMART" id="SM00967">
    <property type="entry name" value="SpoU_sub_bind"/>
    <property type="match status" value="1"/>
</dbReference>
<dbReference type="InterPro" id="IPR001537">
    <property type="entry name" value="SpoU_MeTrfase"/>
</dbReference>
<keyword evidence="6" id="KW-0949">S-adenosyl-L-methionine</keyword>
<dbReference type="Proteomes" id="UP001177140">
    <property type="component" value="Unassembled WGS sequence"/>
</dbReference>
<dbReference type="GO" id="GO:0005739">
    <property type="term" value="C:mitochondrion"/>
    <property type="evidence" value="ECO:0007669"/>
    <property type="project" value="UniProtKB-SubCell"/>
</dbReference>
<dbReference type="GO" id="GO:0003723">
    <property type="term" value="F:RNA binding"/>
    <property type="evidence" value="ECO:0007669"/>
    <property type="project" value="InterPro"/>
</dbReference>
<dbReference type="AlphaFoldDB" id="A0AA41RY81"/>
<dbReference type="CDD" id="cd18105">
    <property type="entry name" value="SpoU-like_MRM1"/>
    <property type="match status" value="1"/>
</dbReference>
<feature type="compositionally biased region" description="Basic and acidic residues" evidence="10">
    <location>
        <begin position="169"/>
        <end position="187"/>
    </location>
</feature>
<comment type="caution">
    <text evidence="12">The sequence shown here is derived from an EMBL/GenBank/DDBJ whole genome shotgun (WGS) entry which is preliminary data.</text>
</comment>
<accession>A0AA41RY81</accession>
<keyword evidence="7" id="KW-0809">Transit peptide</keyword>
<evidence type="ECO:0000256" key="5">
    <source>
        <dbReference type="ARBA" id="ARBA00022679"/>
    </source>
</evidence>
<evidence type="ECO:0000256" key="8">
    <source>
        <dbReference type="ARBA" id="ARBA00023128"/>
    </source>
</evidence>
<proteinExistence type="inferred from homology"/>
<evidence type="ECO:0000256" key="1">
    <source>
        <dbReference type="ARBA" id="ARBA00004173"/>
    </source>
</evidence>
<feature type="region of interest" description="Disordered" evidence="10">
    <location>
        <begin position="169"/>
        <end position="278"/>
    </location>
</feature>
<feature type="region of interest" description="Disordered" evidence="10">
    <location>
        <begin position="66"/>
        <end position="89"/>
    </location>
</feature>
<dbReference type="Gene3D" id="3.40.1280.10">
    <property type="match status" value="1"/>
</dbReference>
<evidence type="ECO:0000313" key="13">
    <source>
        <dbReference type="Proteomes" id="UP001177140"/>
    </source>
</evidence>
<evidence type="ECO:0000256" key="2">
    <source>
        <dbReference type="ARBA" id="ARBA00007228"/>
    </source>
</evidence>
<evidence type="ECO:0000256" key="10">
    <source>
        <dbReference type="SAM" id="MobiDB-lite"/>
    </source>
</evidence>
<dbReference type="InterPro" id="IPR029026">
    <property type="entry name" value="tRNA_m1G_MTases_N"/>
</dbReference>
<dbReference type="InterPro" id="IPR013123">
    <property type="entry name" value="SpoU_subst-bd"/>
</dbReference>
<reference evidence="12" key="1">
    <citation type="submission" date="2022-03" db="EMBL/GenBank/DDBJ databases">
        <title>A functionally conserved STORR gene fusion in Papaver species that diverged 16.8 million years ago.</title>
        <authorList>
            <person name="Catania T."/>
        </authorList>
    </citation>
    <scope>NUCLEOTIDE SEQUENCE</scope>
    <source>
        <strain evidence="12">S-191538</strain>
    </source>
</reference>
<organism evidence="12 13">
    <name type="scientific">Papaver nudicaule</name>
    <name type="common">Iceland poppy</name>
    <dbReference type="NCBI Taxonomy" id="74823"/>
    <lineage>
        <taxon>Eukaryota</taxon>
        <taxon>Viridiplantae</taxon>
        <taxon>Streptophyta</taxon>
        <taxon>Embryophyta</taxon>
        <taxon>Tracheophyta</taxon>
        <taxon>Spermatophyta</taxon>
        <taxon>Magnoliopsida</taxon>
        <taxon>Ranunculales</taxon>
        <taxon>Papaveraceae</taxon>
        <taxon>Papaveroideae</taxon>
        <taxon>Papaver</taxon>
    </lineage>
</organism>
<dbReference type="InterPro" id="IPR029064">
    <property type="entry name" value="Ribosomal_eL30-like_sf"/>
</dbReference>
<sequence length="594" mass="65186">MYCNFMKTQAFPLVFRVSTKPLLSLKPSLNTQSLTNGFLLKPMETVKNRKFSSGSGIRTRNLIRARNSTSQRDFNGGRNGANRSNRVSKLEKVSAEVSTRSSWEDAADNFFDKHGGRESVEMITKERTGGGIAERRGRGIVIERDDGRVVSEGKDGEIGGEFRGDKSRIARYARGSDRENGSGRRESGGWNRENGTGRPAGGRWNRENGSERPAGGRWSRENGSELRDSSRWNRENGSDRRESGRWNRDNDSGKAEFGRGDRENGSENPEFRRWNNDGWGRNAWKEATESTLPKMVGEGIYGVGPVLATLSAGRREFYTLHVQEGKDLSSNNKKKKDKKGFEKVLKIAEKLGLTVIHTPKHDLNMIVDNRPHQGLVLDASPLEMVRVRELEPVSVEGEKAPLWVALDEVTDPQNLGAIIRSSYFFGAEGVVLCAKNSAPLSGVVSKASAGSLELMELRDCKNMMQFLASSADNGWRVLGGSVSPRALPLNEVPVGVPTILVLGSEGTGLRPLVERSCTDLIRIPGNIPDDISAADAEDENTDQVDRMFSGEEFRSFLAVESLNVSVAAGVLLHHLVGVNDSNASAANSEVNVPE</sequence>
<dbReference type="Gene3D" id="3.30.1330.30">
    <property type="match status" value="1"/>
</dbReference>
<evidence type="ECO:0000259" key="11">
    <source>
        <dbReference type="SMART" id="SM00967"/>
    </source>
</evidence>
<gene>
    <name evidence="12" type="ORF">MKW94_010850</name>
</gene>
<keyword evidence="4" id="KW-0489">Methyltransferase</keyword>